<feature type="transmembrane region" description="Helical" evidence="5">
    <location>
        <begin position="12"/>
        <end position="33"/>
    </location>
</feature>
<gene>
    <name evidence="6" type="ORF">UCRPC4_g00287</name>
</gene>
<protein>
    <submittedName>
        <fullName evidence="6">Putative tetracycline-efflux transporter</fullName>
    </submittedName>
</protein>
<evidence type="ECO:0000256" key="2">
    <source>
        <dbReference type="ARBA" id="ARBA00022692"/>
    </source>
</evidence>
<feature type="transmembrane region" description="Helical" evidence="5">
    <location>
        <begin position="141"/>
        <end position="164"/>
    </location>
</feature>
<keyword evidence="4 5" id="KW-0472">Membrane</keyword>
<dbReference type="GO" id="GO:0016020">
    <property type="term" value="C:membrane"/>
    <property type="evidence" value="ECO:0007669"/>
    <property type="project" value="UniProtKB-SubCell"/>
</dbReference>
<dbReference type="Proteomes" id="UP000053317">
    <property type="component" value="Unassembled WGS sequence"/>
</dbReference>
<evidence type="ECO:0000256" key="3">
    <source>
        <dbReference type="ARBA" id="ARBA00022989"/>
    </source>
</evidence>
<dbReference type="EMBL" id="LCWF01000006">
    <property type="protein sequence ID" value="KKY29098.1"/>
    <property type="molecule type" value="Genomic_DNA"/>
</dbReference>
<dbReference type="OrthoDB" id="3026777at2759"/>
<comment type="caution">
    <text evidence="6">The sequence shown here is derived from an EMBL/GenBank/DDBJ whole genome shotgun (WGS) entry which is preliminary data.</text>
</comment>
<evidence type="ECO:0000313" key="6">
    <source>
        <dbReference type="EMBL" id="KKY29098.1"/>
    </source>
</evidence>
<sequence>MLFLATIDTLCFGVAMGTMNIIIIYAQFVFGWSGFESSAFLSATNICRVGALVVILPAVTRFVRGRAGSQPASHEGADKLDLYLIRFSIVFDLFGYIGYASAKTGAVMVISGMIASFGGIASPTLQATLTKHVPTDRTGQLLGATGLLHALARVVAPTIFNLIYAKTYTSHQIINLPILNPNIAIEGSLSIKPVQLSLMVFAECLLGLLLDRIFDNVDFASAVHVIHLTYDRPHLTHIFPNHDPTTLRA</sequence>
<keyword evidence="2 5" id="KW-0812">Transmembrane</keyword>
<evidence type="ECO:0000256" key="4">
    <source>
        <dbReference type="ARBA" id="ARBA00023136"/>
    </source>
</evidence>
<dbReference type="Gene3D" id="1.20.1250.20">
    <property type="entry name" value="MFS general substrate transporter like domains"/>
    <property type="match status" value="1"/>
</dbReference>
<dbReference type="InterPro" id="IPR036259">
    <property type="entry name" value="MFS_trans_sf"/>
</dbReference>
<name>A0A0G2H186_PHACM</name>
<reference evidence="6 7" key="2">
    <citation type="submission" date="2015-05" db="EMBL/GenBank/DDBJ databases">
        <authorList>
            <person name="Morales-Cruz A."/>
            <person name="Amrine K.C."/>
            <person name="Cantu D."/>
        </authorList>
    </citation>
    <scope>NUCLEOTIDE SEQUENCE [LARGE SCALE GENOMIC DNA]</scope>
    <source>
        <strain evidence="6">UCRPC4</strain>
    </source>
</reference>
<proteinExistence type="predicted"/>
<accession>A0A0G2H186</accession>
<reference evidence="6 7" key="1">
    <citation type="submission" date="2015-05" db="EMBL/GenBank/DDBJ databases">
        <title>Distinctive expansion of gene families associated with plant cell wall degradation and secondary metabolism in the genomes of grapevine trunk pathogens.</title>
        <authorList>
            <person name="Lawrence D.P."/>
            <person name="Travadon R."/>
            <person name="Rolshausen P.E."/>
            <person name="Baumgartner K."/>
        </authorList>
    </citation>
    <scope>NUCLEOTIDE SEQUENCE [LARGE SCALE GENOMIC DNA]</scope>
    <source>
        <strain evidence="6">UCRPC4</strain>
    </source>
</reference>
<feature type="transmembrane region" description="Helical" evidence="5">
    <location>
        <begin position="80"/>
        <end position="99"/>
    </location>
</feature>
<organism evidence="6 7">
    <name type="scientific">Phaeomoniella chlamydospora</name>
    <name type="common">Phaeoacremonium chlamydosporum</name>
    <dbReference type="NCBI Taxonomy" id="158046"/>
    <lineage>
        <taxon>Eukaryota</taxon>
        <taxon>Fungi</taxon>
        <taxon>Dikarya</taxon>
        <taxon>Ascomycota</taxon>
        <taxon>Pezizomycotina</taxon>
        <taxon>Eurotiomycetes</taxon>
        <taxon>Chaetothyriomycetidae</taxon>
        <taxon>Phaeomoniellales</taxon>
        <taxon>Phaeomoniellaceae</taxon>
        <taxon>Phaeomoniella</taxon>
    </lineage>
</organism>
<evidence type="ECO:0000313" key="7">
    <source>
        <dbReference type="Proteomes" id="UP000053317"/>
    </source>
</evidence>
<dbReference type="PANTHER" id="PTHR23507">
    <property type="entry name" value="ZGC:174356"/>
    <property type="match status" value="1"/>
</dbReference>
<evidence type="ECO:0000256" key="5">
    <source>
        <dbReference type="SAM" id="Phobius"/>
    </source>
</evidence>
<dbReference type="GO" id="GO:0022857">
    <property type="term" value="F:transmembrane transporter activity"/>
    <property type="evidence" value="ECO:0007669"/>
    <property type="project" value="TreeGrafter"/>
</dbReference>
<evidence type="ECO:0000256" key="1">
    <source>
        <dbReference type="ARBA" id="ARBA00004141"/>
    </source>
</evidence>
<keyword evidence="7" id="KW-1185">Reference proteome</keyword>
<dbReference type="PANTHER" id="PTHR23507:SF40">
    <property type="entry name" value="TETRACYCLINE-EFFLUX TRANSPORTER"/>
    <property type="match status" value="1"/>
</dbReference>
<feature type="transmembrane region" description="Helical" evidence="5">
    <location>
        <begin position="105"/>
        <end position="129"/>
    </location>
</feature>
<dbReference type="AlphaFoldDB" id="A0A0G2H186"/>
<comment type="subcellular location">
    <subcellularLocation>
        <location evidence="1">Membrane</location>
        <topology evidence="1">Multi-pass membrane protein</topology>
    </subcellularLocation>
</comment>
<feature type="transmembrane region" description="Helical" evidence="5">
    <location>
        <begin position="39"/>
        <end position="59"/>
    </location>
</feature>
<dbReference type="SUPFAM" id="SSF103473">
    <property type="entry name" value="MFS general substrate transporter"/>
    <property type="match status" value="1"/>
</dbReference>
<keyword evidence="3 5" id="KW-1133">Transmembrane helix</keyword>